<name>A0ABR7STT4_9ACTN</name>
<evidence type="ECO:0000313" key="3">
    <source>
        <dbReference type="Proteomes" id="UP000642284"/>
    </source>
</evidence>
<dbReference type="Pfam" id="PF01381">
    <property type="entry name" value="HTH_3"/>
    <property type="match status" value="1"/>
</dbReference>
<dbReference type="PROSITE" id="PS50943">
    <property type="entry name" value="HTH_CROC1"/>
    <property type="match status" value="1"/>
</dbReference>
<accession>A0ABR7STT4</accession>
<proteinExistence type="predicted"/>
<dbReference type="InterPro" id="IPR010982">
    <property type="entry name" value="Lambda_DNA-bd_dom_sf"/>
</dbReference>
<dbReference type="SUPFAM" id="SSF47413">
    <property type="entry name" value="lambda repressor-like DNA-binding domains"/>
    <property type="match status" value="1"/>
</dbReference>
<dbReference type="Gene3D" id="1.10.260.40">
    <property type="entry name" value="lambda repressor-like DNA-binding domains"/>
    <property type="match status" value="1"/>
</dbReference>
<dbReference type="CDD" id="cd00093">
    <property type="entry name" value="HTH_XRE"/>
    <property type="match status" value="1"/>
</dbReference>
<dbReference type="EMBL" id="JACTVJ010000030">
    <property type="protein sequence ID" value="MBC9718894.1"/>
    <property type="molecule type" value="Genomic_DNA"/>
</dbReference>
<sequence>MGESSDVLAQRVAARLDCLFENVFSARLGRPWTDGEVAEATGVSVAEVAALRRGRPLSPVHRDPQHEHVAAGFTERLNHLLSQRRDEHGEPYSLRAAARAAGMSPTYLDKLLEGRSQPTLSKLAPLASFLGVGIDVLTTDSLGAIARHFGVRREALTYEPGSPVVVELEDTLKALAAYRRISQSPEAVTMAFRMADLPIGRRAEVSAAVEELFLEMTSRPGEVPPVSPV</sequence>
<evidence type="ECO:0000259" key="1">
    <source>
        <dbReference type="PROSITE" id="PS50943"/>
    </source>
</evidence>
<comment type="caution">
    <text evidence="2">The sequence shown here is derived from an EMBL/GenBank/DDBJ whole genome shotgun (WGS) entry which is preliminary data.</text>
</comment>
<dbReference type="RefSeq" id="WP_187819316.1">
    <property type="nucleotide sequence ID" value="NZ_JACTVJ010000030.1"/>
</dbReference>
<evidence type="ECO:0000313" key="2">
    <source>
        <dbReference type="EMBL" id="MBC9718894.1"/>
    </source>
</evidence>
<gene>
    <name evidence="2" type="ORF">H9Y04_40840</name>
</gene>
<dbReference type="InterPro" id="IPR001387">
    <property type="entry name" value="Cro/C1-type_HTH"/>
</dbReference>
<organism evidence="2 3">
    <name type="scientific">Streptomyces polyasparticus</name>
    <dbReference type="NCBI Taxonomy" id="2767826"/>
    <lineage>
        <taxon>Bacteria</taxon>
        <taxon>Bacillati</taxon>
        <taxon>Actinomycetota</taxon>
        <taxon>Actinomycetes</taxon>
        <taxon>Kitasatosporales</taxon>
        <taxon>Streptomycetaceae</taxon>
        <taxon>Streptomyces</taxon>
    </lineage>
</organism>
<protein>
    <submittedName>
        <fullName evidence="2">Helix-turn-helix transcriptional regulator</fullName>
    </submittedName>
</protein>
<keyword evidence="3" id="KW-1185">Reference proteome</keyword>
<dbReference type="SMART" id="SM00530">
    <property type="entry name" value="HTH_XRE"/>
    <property type="match status" value="1"/>
</dbReference>
<dbReference type="Proteomes" id="UP000642284">
    <property type="component" value="Unassembled WGS sequence"/>
</dbReference>
<feature type="domain" description="HTH cro/C1-type" evidence="1">
    <location>
        <begin position="92"/>
        <end position="137"/>
    </location>
</feature>
<reference evidence="2 3" key="1">
    <citation type="submission" date="2020-08" db="EMBL/GenBank/DDBJ databases">
        <title>Genemic of Streptomyces polyaspartic.</title>
        <authorList>
            <person name="Liu W."/>
        </authorList>
    </citation>
    <scope>NUCLEOTIDE SEQUENCE [LARGE SCALE GENOMIC DNA]</scope>
    <source>
        <strain evidence="2 3">TRM66268-LWL</strain>
    </source>
</reference>